<dbReference type="EMBL" id="CAJOBZ010000031">
    <property type="protein sequence ID" value="CAF4890442.1"/>
    <property type="molecule type" value="Genomic_DNA"/>
</dbReference>
<dbReference type="AlphaFoldDB" id="A0A821UIG0"/>
<evidence type="ECO:0000313" key="2">
    <source>
        <dbReference type="EMBL" id="CAF4890442.1"/>
    </source>
</evidence>
<keyword evidence="3" id="KW-1185">Reference proteome</keyword>
<accession>A0A821UIG0</accession>
<organism evidence="2 3">
    <name type="scientific">Pieris macdunnoughi</name>
    <dbReference type="NCBI Taxonomy" id="345717"/>
    <lineage>
        <taxon>Eukaryota</taxon>
        <taxon>Metazoa</taxon>
        <taxon>Ecdysozoa</taxon>
        <taxon>Arthropoda</taxon>
        <taxon>Hexapoda</taxon>
        <taxon>Insecta</taxon>
        <taxon>Pterygota</taxon>
        <taxon>Neoptera</taxon>
        <taxon>Endopterygota</taxon>
        <taxon>Lepidoptera</taxon>
        <taxon>Glossata</taxon>
        <taxon>Ditrysia</taxon>
        <taxon>Papilionoidea</taxon>
        <taxon>Pieridae</taxon>
        <taxon>Pierinae</taxon>
        <taxon>Pieris</taxon>
    </lineage>
</organism>
<comment type="caution">
    <text evidence="2">The sequence shown here is derived from an EMBL/GenBank/DDBJ whole genome shotgun (WGS) entry which is preliminary data.</text>
</comment>
<feature type="region of interest" description="Disordered" evidence="1">
    <location>
        <begin position="1"/>
        <end position="47"/>
    </location>
</feature>
<name>A0A821UIG0_9NEOP</name>
<sequence>MEENVVEVTPARARKKKRAPETWKRARAKVERYSEKMPPSQPRCNHDAENKQFKFCKLTMLDIHKFHEEFYRLKNKKDQDAFLLKHCRVSKVKRRRPRVEQRQPTQHITK</sequence>
<dbReference type="Proteomes" id="UP000663880">
    <property type="component" value="Unassembled WGS sequence"/>
</dbReference>
<evidence type="ECO:0000256" key="1">
    <source>
        <dbReference type="SAM" id="MobiDB-lite"/>
    </source>
</evidence>
<proteinExistence type="predicted"/>
<reference evidence="2" key="1">
    <citation type="submission" date="2021-02" db="EMBL/GenBank/DDBJ databases">
        <authorList>
            <person name="Steward A R."/>
        </authorList>
    </citation>
    <scope>NUCLEOTIDE SEQUENCE</scope>
</reference>
<protein>
    <submittedName>
        <fullName evidence="2">Uncharacterized protein</fullName>
    </submittedName>
</protein>
<feature type="compositionally biased region" description="Basic and acidic residues" evidence="1">
    <location>
        <begin position="19"/>
        <end position="35"/>
    </location>
</feature>
<gene>
    <name evidence="2" type="ORF">PMACD_LOCUS10405</name>
</gene>
<evidence type="ECO:0000313" key="3">
    <source>
        <dbReference type="Proteomes" id="UP000663880"/>
    </source>
</evidence>
<dbReference type="OrthoDB" id="6779410at2759"/>